<evidence type="ECO:0000256" key="1">
    <source>
        <dbReference type="ARBA" id="ARBA00004442"/>
    </source>
</evidence>
<comment type="subcellular location">
    <subcellularLocation>
        <location evidence="1">Cell outer membrane</location>
    </subcellularLocation>
</comment>
<keyword evidence="7" id="KW-0998">Cell outer membrane</keyword>
<dbReference type="GO" id="GO:0015288">
    <property type="term" value="F:porin activity"/>
    <property type="evidence" value="ECO:0007669"/>
    <property type="project" value="TreeGrafter"/>
</dbReference>
<dbReference type="GO" id="GO:1990281">
    <property type="term" value="C:efflux pump complex"/>
    <property type="evidence" value="ECO:0007669"/>
    <property type="project" value="TreeGrafter"/>
</dbReference>
<evidence type="ECO:0000256" key="4">
    <source>
        <dbReference type="ARBA" id="ARBA00022452"/>
    </source>
</evidence>
<protein>
    <submittedName>
        <fullName evidence="10">TolC family protein</fullName>
    </submittedName>
</protein>
<sequence>MRKSGYLLLSIFLSYSSFAQDKKAWTLEECIHYALENNIDVRQQGQNVQMADYNRDANSANFFPNLTFSSGYNWNFGYNIDPVTNLPSSANRQTGNFSLSSQWVLFDGLANVNQLRQGRIDYLAATYQLESIKNDITVNISSTYLQILMNKEIAAVALEQKNTSALMLESSKAQYDAGSIAYGDYLQAESQLASDEQRLIQAQNNVTLSILSLAQLLQLEDPTSFDVVSPELDLPAGSVLARTPTDIYTTAREVQPIVKASELNIQSAQYSLYQSQSSYWPTISLQAAISTNYSNRIFAYEGVSDQTIPIGFWNNSGSAVPVYTTTSVPYGRYSKNFGTQFSDNLNEYVGVNLVWPIFSRFQIRNRVRQQEFAVSQAELELDRVENQLRQTIQKAHADAQASLKSYTASSKAAEAAEESLDYARIRREEGAISQYEYESARNNYLAAKSQQLQSKYDYIFKVRVLEFYLTNQL</sequence>
<organism evidence="10 11">
    <name type="scientific">Phaeocystidibacter marisrubri</name>
    <dbReference type="NCBI Taxonomy" id="1577780"/>
    <lineage>
        <taxon>Bacteria</taxon>
        <taxon>Pseudomonadati</taxon>
        <taxon>Bacteroidota</taxon>
        <taxon>Flavobacteriia</taxon>
        <taxon>Flavobacteriales</taxon>
        <taxon>Phaeocystidibacteraceae</taxon>
        <taxon>Phaeocystidibacter</taxon>
    </lineage>
</organism>
<keyword evidence="11" id="KW-1185">Reference proteome</keyword>
<evidence type="ECO:0000256" key="2">
    <source>
        <dbReference type="ARBA" id="ARBA00007613"/>
    </source>
</evidence>
<keyword evidence="5" id="KW-0812">Transmembrane</keyword>
<feature type="coiled-coil region" evidence="8">
    <location>
        <begin position="367"/>
        <end position="394"/>
    </location>
</feature>
<dbReference type="GO" id="GO:0015562">
    <property type="term" value="F:efflux transmembrane transporter activity"/>
    <property type="evidence" value="ECO:0007669"/>
    <property type="project" value="InterPro"/>
</dbReference>
<feature type="signal peptide" evidence="9">
    <location>
        <begin position="1"/>
        <end position="19"/>
    </location>
</feature>
<dbReference type="RefSeq" id="WP_151691514.1">
    <property type="nucleotide sequence ID" value="NZ_BMGX01000002.1"/>
</dbReference>
<keyword evidence="6" id="KW-0472">Membrane</keyword>
<gene>
    <name evidence="10" type="ORF">F8C82_00665</name>
</gene>
<dbReference type="GO" id="GO:0009279">
    <property type="term" value="C:cell outer membrane"/>
    <property type="evidence" value="ECO:0007669"/>
    <property type="project" value="UniProtKB-SubCell"/>
</dbReference>
<evidence type="ECO:0000256" key="6">
    <source>
        <dbReference type="ARBA" id="ARBA00023136"/>
    </source>
</evidence>
<proteinExistence type="inferred from homology"/>
<comment type="similarity">
    <text evidence="2">Belongs to the outer membrane factor (OMF) (TC 1.B.17) family.</text>
</comment>
<comment type="caution">
    <text evidence="10">The sequence shown here is derived from an EMBL/GenBank/DDBJ whole genome shotgun (WGS) entry which is preliminary data.</text>
</comment>
<dbReference type="OrthoDB" id="9811587at2"/>
<keyword evidence="3" id="KW-0813">Transport</keyword>
<keyword evidence="4" id="KW-1134">Transmembrane beta strand</keyword>
<dbReference type="Proteomes" id="UP000484164">
    <property type="component" value="Unassembled WGS sequence"/>
</dbReference>
<dbReference type="Pfam" id="PF02321">
    <property type="entry name" value="OEP"/>
    <property type="match status" value="2"/>
</dbReference>
<dbReference type="PANTHER" id="PTHR30026:SF20">
    <property type="entry name" value="OUTER MEMBRANE PROTEIN TOLC"/>
    <property type="match status" value="1"/>
</dbReference>
<evidence type="ECO:0000256" key="7">
    <source>
        <dbReference type="ARBA" id="ARBA00023237"/>
    </source>
</evidence>
<dbReference type="PANTHER" id="PTHR30026">
    <property type="entry name" value="OUTER MEMBRANE PROTEIN TOLC"/>
    <property type="match status" value="1"/>
</dbReference>
<dbReference type="SUPFAM" id="SSF56954">
    <property type="entry name" value="Outer membrane efflux proteins (OEP)"/>
    <property type="match status" value="1"/>
</dbReference>
<evidence type="ECO:0000256" key="5">
    <source>
        <dbReference type="ARBA" id="ARBA00022692"/>
    </source>
</evidence>
<dbReference type="InterPro" id="IPR051906">
    <property type="entry name" value="TolC-like"/>
</dbReference>
<dbReference type="Gene3D" id="1.20.1600.10">
    <property type="entry name" value="Outer membrane efflux proteins (OEP)"/>
    <property type="match status" value="1"/>
</dbReference>
<name>A0A6L3ZFX1_9FLAO</name>
<dbReference type="AlphaFoldDB" id="A0A6L3ZFX1"/>
<keyword evidence="9" id="KW-0732">Signal</keyword>
<dbReference type="InterPro" id="IPR003423">
    <property type="entry name" value="OMP_efflux"/>
</dbReference>
<evidence type="ECO:0000313" key="10">
    <source>
        <dbReference type="EMBL" id="KAB2816942.1"/>
    </source>
</evidence>
<evidence type="ECO:0000256" key="8">
    <source>
        <dbReference type="SAM" id="Coils"/>
    </source>
</evidence>
<evidence type="ECO:0000256" key="3">
    <source>
        <dbReference type="ARBA" id="ARBA00022448"/>
    </source>
</evidence>
<dbReference type="EMBL" id="WBVQ01000001">
    <property type="protein sequence ID" value="KAB2816942.1"/>
    <property type="molecule type" value="Genomic_DNA"/>
</dbReference>
<reference evidence="10 11" key="1">
    <citation type="submission" date="2019-10" db="EMBL/GenBank/DDBJ databases">
        <title>Genome sequence of Phaeocystidibacter marisrubri JCM30614 (type strain).</title>
        <authorList>
            <person name="Bowman J.P."/>
        </authorList>
    </citation>
    <scope>NUCLEOTIDE SEQUENCE [LARGE SCALE GENOMIC DNA]</scope>
    <source>
        <strain evidence="10 11">JCM 30614</strain>
    </source>
</reference>
<keyword evidence="8" id="KW-0175">Coiled coil</keyword>
<feature type="chain" id="PRO_5026778057" evidence="9">
    <location>
        <begin position="20"/>
        <end position="473"/>
    </location>
</feature>
<evidence type="ECO:0000313" key="11">
    <source>
        <dbReference type="Proteomes" id="UP000484164"/>
    </source>
</evidence>
<accession>A0A6L3ZFX1</accession>
<evidence type="ECO:0000256" key="9">
    <source>
        <dbReference type="SAM" id="SignalP"/>
    </source>
</evidence>